<evidence type="ECO:0008006" key="4">
    <source>
        <dbReference type="Google" id="ProtNLM"/>
    </source>
</evidence>
<evidence type="ECO:0000313" key="3">
    <source>
        <dbReference type="Proteomes" id="UP000683925"/>
    </source>
</evidence>
<dbReference type="AlphaFoldDB" id="A0A8S1U0M4"/>
<gene>
    <name evidence="2" type="ORF">POCTA_138.1.T0330021</name>
</gene>
<accession>A0A8S1U0M4</accession>
<name>A0A8S1U0M4_PAROT</name>
<feature type="signal peptide" evidence="1">
    <location>
        <begin position="1"/>
        <end position="25"/>
    </location>
</feature>
<organism evidence="2 3">
    <name type="scientific">Paramecium octaurelia</name>
    <dbReference type="NCBI Taxonomy" id="43137"/>
    <lineage>
        <taxon>Eukaryota</taxon>
        <taxon>Sar</taxon>
        <taxon>Alveolata</taxon>
        <taxon>Ciliophora</taxon>
        <taxon>Intramacronucleata</taxon>
        <taxon>Oligohymenophorea</taxon>
        <taxon>Peniculida</taxon>
        <taxon>Parameciidae</taxon>
        <taxon>Paramecium</taxon>
    </lineage>
</organism>
<evidence type="ECO:0000256" key="1">
    <source>
        <dbReference type="SAM" id="SignalP"/>
    </source>
</evidence>
<feature type="chain" id="PRO_5035859742" description="Transmembrane protein" evidence="1">
    <location>
        <begin position="26"/>
        <end position="351"/>
    </location>
</feature>
<keyword evidence="1" id="KW-0732">Signal</keyword>
<protein>
    <recommendedName>
        <fullName evidence="4">Transmembrane protein</fullName>
    </recommendedName>
</protein>
<dbReference type="Proteomes" id="UP000683925">
    <property type="component" value="Unassembled WGS sequence"/>
</dbReference>
<comment type="caution">
    <text evidence="2">The sequence shown here is derived from an EMBL/GenBank/DDBJ whole genome shotgun (WGS) entry which is preliminary data.</text>
</comment>
<reference evidence="2" key="1">
    <citation type="submission" date="2021-01" db="EMBL/GenBank/DDBJ databases">
        <authorList>
            <consortium name="Genoscope - CEA"/>
            <person name="William W."/>
        </authorList>
    </citation>
    <scope>NUCLEOTIDE SEQUENCE</scope>
</reference>
<dbReference type="EMBL" id="CAJJDP010000033">
    <property type="protein sequence ID" value="CAD8156899.1"/>
    <property type="molecule type" value="Genomic_DNA"/>
</dbReference>
<evidence type="ECO:0000313" key="2">
    <source>
        <dbReference type="EMBL" id="CAD8156899.1"/>
    </source>
</evidence>
<proteinExistence type="predicted"/>
<keyword evidence="3" id="KW-1185">Reference proteome</keyword>
<sequence>MTWFQTSDGVSAFFLFVLNIAKHLATLFQQSIATTLQHAHNPLNLKSCKKQTYVAILFDMNILNCHRLKKQVITILNLTFIGRPIIKETLMVETNYLYYVGIVKYNNSCQQKKLNNSIFVQTKQKDDCHFNIINVQIRIYQYKDCILHSLSILTKKESRAVVKVVHQVSIPNLQLQLQDQHCIRTEIRNLKCNSVSFDIDTRQCLHHIYIITILAMINYQQLILRSLETFSELNRKHNSYLQNASPQFLQPSQYVSHSEQFQLVIIKIHQVEKRILTLYKLPCVFNQTVIILLACITFSTQLFGQPSVKMVQSCPNQTNIIFFTLITNFFGSSYSIKTIYTQNLCCFIPQY</sequence>